<name>A0A6P1NGF8_9MICC</name>
<evidence type="ECO:0000313" key="2">
    <source>
        <dbReference type="Proteomes" id="UP000464186"/>
    </source>
</evidence>
<dbReference type="KEGG" id="psey:GU243_01065"/>
<protein>
    <submittedName>
        <fullName evidence="1">Uncharacterized protein</fullName>
    </submittedName>
</protein>
<organism evidence="1 2">
    <name type="scientific">Pseudarthrobacter psychrotolerans</name>
    <dbReference type="NCBI Taxonomy" id="2697569"/>
    <lineage>
        <taxon>Bacteria</taxon>
        <taxon>Bacillati</taxon>
        <taxon>Actinomycetota</taxon>
        <taxon>Actinomycetes</taxon>
        <taxon>Micrococcales</taxon>
        <taxon>Micrococcaceae</taxon>
        <taxon>Pseudarthrobacter</taxon>
    </lineage>
</organism>
<accession>A0A6P1NGF8</accession>
<keyword evidence="2" id="KW-1185">Reference proteome</keyword>
<evidence type="ECO:0000313" key="1">
    <source>
        <dbReference type="EMBL" id="QHK18599.1"/>
    </source>
</evidence>
<dbReference type="Proteomes" id="UP000464186">
    <property type="component" value="Chromosome"/>
</dbReference>
<proteinExistence type="predicted"/>
<gene>
    <name evidence="1" type="ORF">GU243_01065</name>
</gene>
<dbReference type="EMBL" id="CP047898">
    <property type="protein sequence ID" value="QHK18599.1"/>
    <property type="molecule type" value="Genomic_DNA"/>
</dbReference>
<dbReference type="AlphaFoldDB" id="A0A6P1NGF8"/>
<reference evidence="1 2" key="1">
    <citation type="submission" date="2020-01" db="EMBL/GenBank/DDBJ databases">
        <title>Pseudarthrobacter psychrotolerans sp. nov., isolated from antarctic soil.</title>
        <authorList>
            <person name="Shin Y."/>
            <person name="Park W."/>
        </authorList>
    </citation>
    <scope>NUCLEOTIDE SEQUENCE [LARGE SCALE GENOMIC DNA]</scope>
    <source>
        <strain evidence="1 2">YJ56</strain>
    </source>
</reference>
<sequence length="154" mass="17148">MTYNAHSDDQPPAQWRRFTADDEAEAALPMASLQDPVAVGMMFVNALGNHREYFNALQQFVTPESLPAFGDFTEAANFLGSIEDFGCGTIADRAYGDEDVAYFKILRGVPDSYQVIDTQPIMAAAVLTMVWRRQIGEWRVHSIGPALRPEKVPH</sequence>